<dbReference type="AlphaFoldDB" id="A0AAD6Z5Q6"/>
<gene>
    <name evidence="3" type="ORF">DFH08DRAFT_918371</name>
</gene>
<comment type="caution">
    <text evidence="3">The sequence shown here is derived from an EMBL/GenBank/DDBJ whole genome shotgun (WGS) entry which is preliminary data.</text>
</comment>
<dbReference type="GO" id="GO:0005634">
    <property type="term" value="C:nucleus"/>
    <property type="evidence" value="ECO:0007669"/>
    <property type="project" value="TreeGrafter"/>
</dbReference>
<dbReference type="EMBL" id="JARIHO010000083">
    <property type="protein sequence ID" value="KAJ7309210.1"/>
    <property type="molecule type" value="Genomic_DNA"/>
</dbReference>
<keyword evidence="4" id="KW-1185">Reference proteome</keyword>
<dbReference type="InterPro" id="IPR027417">
    <property type="entry name" value="P-loop_NTPase"/>
</dbReference>
<organism evidence="3 4">
    <name type="scientific">Mycena albidolilacea</name>
    <dbReference type="NCBI Taxonomy" id="1033008"/>
    <lineage>
        <taxon>Eukaryota</taxon>
        <taxon>Fungi</taxon>
        <taxon>Dikarya</taxon>
        <taxon>Basidiomycota</taxon>
        <taxon>Agaricomycotina</taxon>
        <taxon>Agaricomycetes</taxon>
        <taxon>Agaricomycetidae</taxon>
        <taxon>Agaricales</taxon>
        <taxon>Marasmiineae</taxon>
        <taxon>Mycenaceae</taxon>
        <taxon>Mycena</taxon>
    </lineage>
</organism>
<sequence>MNQNLGCKGGWPLSLDPGHRQTPSLPNLSQVPASTFLNGYEKTPRTPGYKPYSLNNPGTPRQTAFDISSSTPLKPVLALDPSQWNELAINSGAILPGAALHSFQIQIANLVLIWGLDGVSSVFIYSEQNTAQDLELAARGEMLVVYVFPEMLESPSFARLIHSKKWQDQISGIYIDEAHLVQQSHSWRPSYSRLYQFRNIIGLKVLVIALSATCPEAYQVSLITYAGMRPNYILVNLGNFRQELSTIILPIKHESCLDLAFILPLGCRSCAYQVRIPADTNH</sequence>
<evidence type="ECO:0008006" key="5">
    <source>
        <dbReference type="Google" id="ProtNLM"/>
    </source>
</evidence>
<evidence type="ECO:0000256" key="1">
    <source>
        <dbReference type="ARBA" id="ARBA00005446"/>
    </source>
</evidence>
<dbReference type="GO" id="GO:0043138">
    <property type="term" value="F:3'-5' DNA helicase activity"/>
    <property type="evidence" value="ECO:0007669"/>
    <property type="project" value="TreeGrafter"/>
</dbReference>
<accession>A0AAD6Z5Q6</accession>
<evidence type="ECO:0000256" key="2">
    <source>
        <dbReference type="SAM" id="MobiDB-lite"/>
    </source>
</evidence>
<evidence type="ECO:0000313" key="4">
    <source>
        <dbReference type="Proteomes" id="UP001218218"/>
    </source>
</evidence>
<name>A0AAD6Z5Q6_9AGAR</name>
<dbReference type="PANTHER" id="PTHR13710:SF120">
    <property type="entry name" value="BIFUNCTIONAL 3'-5' EXONUCLEASE_ATP-DEPENDENT HELICASE WRN"/>
    <property type="match status" value="1"/>
</dbReference>
<reference evidence="3" key="1">
    <citation type="submission" date="2023-03" db="EMBL/GenBank/DDBJ databases">
        <title>Massive genome expansion in bonnet fungi (Mycena s.s.) driven by repeated elements and novel gene families across ecological guilds.</title>
        <authorList>
            <consortium name="Lawrence Berkeley National Laboratory"/>
            <person name="Harder C.B."/>
            <person name="Miyauchi S."/>
            <person name="Viragh M."/>
            <person name="Kuo A."/>
            <person name="Thoen E."/>
            <person name="Andreopoulos B."/>
            <person name="Lu D."/>
            <person name="Skrede I."/>
            <person name="Drula E."/>
            <person name="Henrissat B."/>
            <person name="Morin E."/>
            <person name="Kohler A."/>
            <person name="Barry K."/>
            <person name="LaButti K."/>
            <person name="Morin E."/>
            <person name="Salamov A."/>
            <person name="Lipzen A."/>
            <person name="Mereny Z."/>
            <person name="Hegedus B."/>
            <person name="Baldrian P."/>
            <person name="Stursova M."/>
            <person name="Weitz H."/>
            <person name="Taylor A."/>
            <person name="Grigoriev I.V."/>
            <person name="Nagy L.G."/>
            <person name="Martin F."/>
            <person name="Kauserud H."/>
        </authorList>
    </citation>
    <scope>NUCLEOTIDE SEQUENCE</scope>
    <source>
        <strain evidence="3">CBHHK002</strain>
    </source>
</reference>
<dbReference type="PANTHER" id="PTHR13710">
    <property type="entry name" value="DNA HELICASE RECQ FAMILY MEMBER"/>
    <property type="match status" value="1"/>
</dbReference>
<dbReference type="Proteomes" id="UP001218218">
    <property type="component" value="Unassembled WGS sequence"/>
</dbReference>
<comment type="similarity">
    <text evidence="1">Belongs to the helicase family. RecQ subfamily.</text>
</comment>
<dbReference type="Gene3D" id="3.40.50.300">
    <property type="entry name" value="P-loop containing nucleotide triphosphate hydrolases"/>
    <property type="match status" value="1"/>
</dbReference>
<proteinExistence type="inferred from homology"/>
<feature type="region of interest" description="Disordered" evidence="2">
    <location>
        <begin position="1"/>
        <end position="28"/>
    </location>
</feature>
<dbReference type="GO" id="GO:0000724">
    <property type="term" value="P:double-strand break repair via homologous recombination"/>
    <property type="evidence" value="ECO:0007669"/>
    <property type="project" value="TreeGrafter"/>
</dbReference>
<dbReference type="GO" id="GO:0009378">
    <property type="term" value="F:four-way junction helicase activity"/>
    <property type="evidence" value="ECO:0007669"/>
    <property type="project" value="TreeGrafter"/>
</dbReference>
<dbReference type="SUPFAM" id="SSF52540">
    <property type="entry name" value="P-loop containing nucleoside triphosphate hydrolases"/>
    <property type="match status" value="1"/>
</dbReference>
<evidence type="ECO:0000313" key="3">
    <source>
        <dbReference type="EMBL" id="KAJ7309210.1"/>
    </source>
</evidence>
<dbReference type="GO" id="GO:0005737">
    <property type="term" value="C:cytoplasm"/>
    <property type="evidence" value="ECO:0007669"/>
    <property type="project" value="TreeGrafter"/>
</dbReference>
<dbReference type="GO" id="GO:0005694">
    <property type="term" value="C:chromosome"/>
    <property type="evidence" value="ECO:0007669"/>
    <property type="project" value="TreeGrafter"/>
</dbReference>
<protein>
    <recommendedName>
        <fullName evidence="5">Helicase ATP-binding domain-containing protein</fullName>
    </recommendedName>
</protein>